<dbReference type="Pfam" id="PF20050">
    <property type="entry name" value="DUF6452"/>
    <property type="match status" value="1"/>
</dbReference>
<gene>
    <name evidence="2" type="ORF">EZS27_009892</name>
</gene>
<keyword evidence="1" id="KW-0472">Membrane</keyword>
<dbReference type="EMBL" id="SNRY01000331">
    <property type="protein sequence ID" value="KAA6342365.1"/>
    <property type="molecule type" value="Genomic_DNA"/>
</dbReference>
<proteinExistence type="predicted"/>
<organism evidence="2">
    <name type="scientific">termite gut metagenome</name>
    <dbReference type="NCBI Taxonomy" id="433724"/>
    <lineage>
        <taxon>unclassified sequences</taxon>
        <taxon>metagenomes</taxon>
        <taxon>organismal metagenomes</taxon>
    </lineage>
</organism>
<evidence type="ECO:0000313" key="2">
    <source>
        <dbReference type="EMBL" id="KAA6342365.1"/>
    </source>
</evidence>
<accession>A0A5J4SA89</accession>
<protein>
    <submittedName>
        <fullName evidence="2">Uncharacterized protein</fullName>
    </submittedName>
</protein>
<reference evidence="2" key="1">
    <citation type="submission" date="2019-03" db="EMBL/GenBank/DDBJ databases">
        <title>Single cell metagenomics reveals metabolic interactions within the superorganism composed of flagellate Streblomastix strix and complex community of Bacteroidetes bacteria on its surface.</title>
        <authorList>
            <person name="Treitli S.C."/>
            <person name="Kolisko M."/>
            <person name="Husnik F."/>
            <person name="Keeling P."/>
            <person name="Hampl V."/>
        </authorList>
    </citation>
    <scope>NUCLEOTIDE SEQUENCE</scope>
    <source>
        <strain evidence="2">STM</strain>
    </source>
</reference>
<feature type="non-terminal residue" evidence="2">
    <location>
        <position position="1"/>
    </location>
</feature>
<comment type="caution">
    <text evidence="2">The sequence shown here is derived from an EMBL/GenBank/DDBJ whole genome shotgun (WGS) entry which is preliminary data.</text>
</comment>
<feature type="transmembrane region" description="Helical" evidence="1">
    <location>
        <begin position="21"/>
        <end position="38"/>
    </location>
</feature>
<sequence length="179" mass="20569">NRKNDLIKTDFVIRMKRLFKYPVVILLIIHSLGMMMSSCAEDNTCSMIGRAMLKCNVYTYEENKTASKAAINKLTITAFETDSILVNAQANVQEMLLPLRYTKETTIFVLHYGDEGEQKDTILITHHNTPHFVSLECGYDMQQSVTGVTYTRHVLDSIFVRNINLDVNGQENFRLFYTN</sequence>
<name>A0A5J4SA89_9ZZZZ</name>
<keyword evidence="1" id="KW-1133">Transmembrane helix</keyword>
<keyword evidence="1" id="KW-0812">Transmembrane</keyword>
<evidence type="ECO:0000256" key="1">
    <source>
        <dbReference type="SAM" id="Phobius"/>
    </source>
</evidence>
<dbReference type="InterPro" id="IPR045607">
    <property type="entry name" value="DUF6452"/>
</dbReference>
<dbReference type="AlphaFoldDB" id="A0A5J4SA89"/>